<dbReference type="Gene3D" id="3.50.50.60">
    <property type="entry name" value="FAD/NAD(P)-binding domain"/>
    <property type="match status" value="3"/>
</dbReference>
<dbReference type="RefSeq" id="WP_354700136.1">
    <property type="nucleotide sequence ID" value="NZ_CP114014.1"/>
</dbReference>
<dbReference type="Pfam" id="PF13738">
    <property type="entry name" value="Pyr_redox_3"/>
    <property type="match status" value="1"/>
</dbReference>
<feature type="domain" description="Alpha/beta hydrolase fold-3" evidence="8">
    <location>
        <begin position="623"/>
        <end position="828"/>
    </location>
</feature>
<dbReference type="GO" id="GO:0016787">
    <property type="term" value="F:hydrolase activity"/>
    <property type="evidence" value="ECO:0007669"/>
    <property type="project" value="InterPro"/>
</dbReference>
<dbReference type="Gene3D" id="3.40.50.1820">
    <property type="entry name" value="alpha/beta hydrolase"/>
    <property type="match status" value="1"/>
</dbReference>
<dbReference type="InterPro" id="IPR013094">
    <property type="entry name" value="AB_hydrolase_3"/>
</dbReference>
<keyword evidence="4" id="KW-0274">FAD</keyword>
<evidence type="ECO:0000256" key="7">
    <source>
        <dbReference type="ARBA" id="ARBA00023033"/>
    </source>
</evidence>
<keyword evidence="7" id="KW-0503">Monooxygenase</keyword>
<dbReference type="InterPro" id="IPR050775">
    <property type="entry name" value="FAD-binding_Monooxygenases"/>
</dbReference>
<evidence type="ECO:0000259" key="8">
    <source>
        <dbReference type="Pfam" id="PF07859"/>
    </source>
</evidence>
<keyword evidence="3" id="KW-0285">Flavoprotein</keyword>
<dbReference type="KEGG" id="parq:DSM112329_00399"/>
<sequence length="869" mass="92787">MAATTDVDVVVVGAGFAGLYSTHRFRNLLGLRVQSFEAGSGPGGTWYWNRYPGARCDFESVHYSYSFDADLQQEWKWSERFSAQPEILRYLEHVADRFDLRRSYAFDTRVTSMVWDDDGAFWTVGTDTGQTLTTRFVVSAAGNVSVPKENEFPGQEQFGGEVIRTSAWPHEGVDLRGKRVGVIGTGATGIQLIPIIAEQAEHVTVFQRTPNFACPLGNRPNDPDEWAEQVAQYPALREASRNNFLGAPYPPAEPSALLATPEERREVYDRFYEGGGFRMVISTYGDLLFSKEANDTVSDYIREQIRARVDDPAVADLLCPTDHPYATKRAPFETDYFEAFNRDDVTLVDARSAPIAEITPDGIRTADDSYELDVIVLATGFDAFTGSLMNMGIVGRDGETLREHWAAGPRTYLGIAVHGFPNLFTITGPQSAVALYNNPLAIEDHVEFASDAVEALLERGATTLEPTAASEEQWKTLVDGIANMTLLPQANSWYMGANIPGKPRSVLFFAGGAPLYRAICAEVEATGYGGFAVDAGASPVPNTVILDPGVALVLGAMLTQGARPLEELTVPEAREALEGFRLLQLPPRDAVDVTTTTYPSAGGPREARIYVPAGATGAPLPVVVFFHPGGWVGGSLDMSHEPCTALAEDLGAIVVSPSYRLAPEDPFPAATDDTYAALCWVAETIAAHGGDPARIAVAGESSGGNLAAVAAQRARDEDGPALVAQVLIYPPIDPDADTPSRTQFAAGPILGGAAVANLWGAYLGADPAHRSSPLAAPNRATSLAGLAPALVLTVEADLTRDEAEAYGAQLAAAGVPTDVVRIDGLVHASLNMSAYVPRSRELYDAIAAFLAPRFATGSTATPADSGVPA</sequence>
<dbReference type="SUPFAM" id="SSF53474">
    <property type="entry name" value="alpha/beta-Hydrolases"/>
    <property type="match status" value="1"/>
</dbReference>
<organism evidence="9">
    <name type="scientific">Paraconexibacter sp. AEG42_29</name>
    <dbReference type="NCBI Taxonomy" id="2997339"/>
    <lineage>
        <taxon>Bacteria</taxon>
        <taxon>Bacillati</taxon>
        <taxon>Actinomycetota</taxon>
        <taxon>Thermoleophilia</taxon>
        <taxon>Solirubrobacterales</taxon>
        <taxon>Paraconexibacteraceae</taxon>
        <taxon>Paraconexibacter</taxon>
    </lineage>
</organism>
<evidence type="ECO:0000256" key="2">
    <source>
        <dbReference type="ARBA" id="ARBA00010139"/>
    </source>
</evidence>
<evidence type="ECO:0000256" key="6">
    <source>
        <dbReference type="ARBA" id="ARBA00023002"/>
    </source>
</evidence>
<reference evidence="9" key="1">
    <citation type="submission" date="2022-12" db="EMBL/GenBank/DDBJ databases">
        <title>Paraconexibacter alkalitolerans sp. nov. and Baekduia alba sp. nov., isolated from soil and emended description of the genera Paraconexibacter (Chun et al., 2020) and Baekduia (An et al., 2020).</title>
        <authorList>
            <person name="Vieira S."/>
            <person name="Huber K.J."/>
            <person name="Geppert A."/>
            <person name="Wolf J."/>
            <person name="Neumann-Schaal M."/>
            <person name="Muesken M."/>
            <person name="Overmann J."/>
        </authorList>
    </citation>
    <scope>NUCLEOTIDE SEQUENCE</scope>
    <source>
        <strain evidence="9">AEG42_29</strain>
    </source>
</reference>
<dbReference type="PANTHER" id="PTHR43098:SF3">
    <property type="entry name" value="L-ORNITHINE N(5)-MONOOXYGENASE-RELATED"/>
    <property type="match status" value="1"/>
</dbReference>
<dbReference type="Pfam" id="PF13450">
    <property type="entry name" value="NAD_binding_8"/>
    <property type="match status" value="1"/>
</dbReference>
<comment type="similarity">
    <text evidence="2">Belongs to the FAD-binding monooxygenase family.</text>
</comment>
<dbReference type="Pfam" id="PF07859">
    <property type="entry name" value="Abhydrolase_3"/>
    <property type="match status" value="1"/>
</dbReference>
<accession>A0AAU7AQ12</accession>
<dbReference type="GO" id="GO:0016709">
    <property type="term" value="F:oxidoreductase activity, acting on paired donors, with incorporation or reduction of molecular oxygen, NAD(P)H as one donor, and incorporation of one atom of oxygen"/>
    <property type="evidence" value="ECO:0007669"/>
    <property type="project" value="UniProtKB-ARBA"/>
</dbReference>
<protein>
    <submittedName>
        <fullName evidence="9">Esterase</fullName>
    </submittedName>
</protein>
<comment type="cofactor">
    <cofactor evidence="1">
        <name>FAD</name>
        <dbReference type="ChEBI" id="CHEBI:57692"/>
    </cofactor>
</comment>
<evidence type="ECO:0000256" key="5">
    <source>
        <dbReference type="ARBA" id="ARBA00022857"/>
    </source>
</evidence>
<proteinExistence type="inferred from homology"/>
<name>A0AAU7AQ12_9ACTN</name>
<evidence type="ECO:0000256" key="3">
    <source>
        <dbReference type="ARBA" id="ARBA00022630"/>
    </source>
</evidence>
<evidence type="ECO:0000256" key="4">
    <source>
        <dbReference type="ARBA" id="ARBA00022827"/>
    </source>
</evidence>
<dbReference type="SUPFAM" id="SSF51905">
    <property type="entry name" value="FAD/NAD(P)-binding domain"/>
    <property type="match status" value="3"/>
</dbReference>
<dbReference type="InterPro" id="IPR029058">
    <property type="entry name" value="AB_hydrolase_fold"/>
</dbReference>
<keyword evidence="6" id="KW-0560">Oxidoreductase</keyword>
<dbReference type="AlphaFoldDB" id="A0AAU7AQ12"/>
<evidence type="ECO:0000256" key="1">
    <source>
        <dbReference type="ARBA" id="ARBA00001974"/>
    </source>
</evidence>
<dbReference type="PANTHER" id="PTHR43098">
    <property type="entry name" value="L-ORNITHINE N(5)-MONOOXYGENASE-RELATED"/>
    <property type="match status" value="1"/>
</dbReference>
<evidence type="ECO:0000313" key="9">
    <source>
        <dbReference type="EMBL" id="XAY03580.1"/>
    </source>
</evidence>
<gene>
    <name evidence="9" type="ORF">DSM112329_00399</name>
</gene>
<dbReference type="InterPro" id="IPR036188">
    <property type="entry name" value="FAD/NAD-bd_sf"/>
</dbReference>
<keyword evidence="5" id="KW-0521">NADP</keyword>
<dbReference type="EMBL" id="CP114014">
    <property type="protein sequence ID" value="XAY03580.1"/>
    <property type="molecule type" value="Genomic_DNA"/>
</dbReference>